<dbReference type="GO" id="GO:0045454">
    <property type="term" value="P:cell redox homeostasis"/>
    <property type="evidence" value="ECO:0007669"/>
    <property type="project" value="TreeGrafter"/>
</dbReference>
<dbReference type="PANTHER" id="PTHR42801">
    <property type="entry name" value="THIOREDOXIN-DEPENDENT PEROXIDE REDUCTASE"/>
    <property type="match status" value="1"/>
</dbReference>
<evidence type="ECO:0000256" key="9">
    <source>
        <dbReference type="ARBA" id="ARBA00038489"/>
    </source>
</evidence>
<evidence type="ECO:0000256" key="11">
    <source>
        <dbReference type="ARBA" id="ARBA00049091"/>
    </source>
</evidence>
<reference evidence="13" key="1">
    <citation type="submission" date="2015-03" db="EMBL/GenBank/DDBJ databases">
        <authorList>
            <person name="Urmite Genomes"/>
        </authorList>
    </citation>
    <scope>NUCLEOTIDE SEQUENCE [LARGE SCALE GENOMIC DNA]</scope>
    <source>
        <strain evidence="13">CSUR P1344</strain>
    </source>
</reference>
<dbReference type="PANTHER" id="PTHR42801:SF7">
    <property type="entry name" value="SLL1159 PROTEIN"/>
    <property type="match status" value="1"/>
</dbReference>
<dbReference type="STRING" id="761804.BN000_01581"/>
<comment type="function">
    <text evidence="1">Thiol-specific peroxidase that catalyzes the reduction of hydrogen peroxide and organic hydroperoxides to water and alcohols, respectively. Plays a role in cell protection against oxidative stress by detoxifying peroxides and as sensor of hydrogen peroxide-mediated signaling events.</text>
</comment>
<comment type="similarity">
    <text evidence="9">Belongs to the peroxiredoxin family. BCP/PrxQ subfamily.</text>
</comment>
<dbReference type="EMBL" id="CTEC01000001">
    <property type="protein sequence ID" value="CQD07817.1"/>
    <property type="molecule type" value="Genomic_DNA"/>
</dbReference>
<dbReference type="Gene3D" id="3.40.30.10">
    <property type="entry name" value="Glutaredoxin"/>
    <property type="match status" value="1"/>
</dbReference>
<dbReference type="Pfam" id="PF00578">
    <property type="entry name" value="AhpC-TSA"/>
    <property type="match status" value="1"/>
</dbReference>
<evidence type="ECO:0000313" key="13">
    <source>
        <dbReference type="Proteomes" id="UP000199601"/>
    </source>
</evidence>
<evidence type="ECO:0000256" key="1">
    <source>
        <dbReference type="ARBA" id="ARBA00003330"/>
    </source>
</evidence>
<dbReference type="InterPro" id="IPR036249">
    <property type="entry name" value="Thioredoxin-like_sf"/>
</dbReference>
<evidence type="ECO:0000256" key="4">
    <source>
        <dbReference type="ARBA" id="ARBA00022862"/>
    </source>
</evidence>
<evidence type="ECO:0000313" key="12">
    <source>
        <dbReference type="EMBL" id="CQD07817.1"/>
    </source>
</evidence>
<dbReference type="PROSITE" id="PS51352">
    <property type="entry name" value="THIOREDOXIN_2"/>
    <property type="match status" value="1"/>
</dbReference>
<accession>A0A0U1D5W7</accession>
<dbReference type="EC" id="1.11.1.24" evidence="2"/>
<dbReference type="Proteomes" id="UP000199601">
    <property type="component" value="Unassembled WGS sequence"/>
</dbReference>
<dbReference type="InterPro" id="IPR013766">
    <property type="entry name" value="Thioredoxin_domain"/>
</dbReference>
<evidence type="ECO:0000256" key="6">
    <source>
        <dbReference type="ARBA" id="ARBA00023157"/>
    </source>
</evidence>
<evidence type="ECO:0000256" key="7">
    <source>
        <dbReference type="ARBA" id="ARBA00023284"/>
    </source>
</evidence>
<evidence type="ECO:0000256" key="8">
    <source>
        <dbReference type="ARBA" id="ARBA00032824"/>
    </source>
</evidence>
<dbReference type="GO" id="GO:0034599">
    <property type="term" value="P:cellular response to oxidative stress"/>
    <property type="evidence" value="ECO:0007669"/>
    <property type="project" value="TreeGrafter"/>
</dbReference>
<keyword evidence="5" id="KW-0560">Oxidoreductase</keyword>
<evidence type="ECO:0000256" key="10">
    <source>
        <dbReference type="ARBA" id="ARBA00041373"/>
    </source>
</evidence>
<keyword evidence="3" id="KW-0575">Peroxidase</keyword>
<dbReference type="AlphaFoldDB" id="A0A0U1D5W7"/>
<evidence type="ECO:0000256" key="2">
    <source>
        <dbReference type="ARBA" id="ARBA00013017"/>
    </source>
</evidence>
<name>A0A0U1D5W7_9MYCO</name>
<keyword evidence="13" id="KW-1185">Reference proteome</keyword>
<dbReference type="CDD" id="cd02970">
    <property type="entry name" value="PRX_like2"/>
    <property type="match status" value="1"/>
</dbReference>
<comment type="catalytic activity">
    <reaction evidence="11">
        <text>a hydroperoxide + [thioredoxin]-dithiol = an alcohol + [thioredoxin]-disulfide + H2O</text>
        <dbReference type="Rhea" id="RHEA:62620"/>
        <dbReference type="Rhea" id="RHEA-COMP:10698"/>
        <dbReference type="Rhea" id="RHEA-COMP:10700"/>
        <dbReference type="ChEBI" id="CHEBI:15377"/>
        <dbReference type="ChEBI" id="CHEBI:29950"/>
        <dbReference type="ChEBI" id="CHEBI:30879"/>
        <dbReference type="ChEBI" id="CHEBI:35924"/>
        <dbReference type="ChEBI" id="CHEBI:50058"/>
        <dbReference type="EC" id="1.11.1.24"/>
    </reaction>
</comment>
<keyword evidence="6" id="KW-1015">Disulfide bond</keyword>
<protein>
    <recommendedName>
        <fullName evidence="2">thioredoxin-dependent peroxiredoxin</fullName>
        <ecNumber evidence="2">1.11.1.24</ecNumber>
    </recommendedName>
    <alternativeName>
        <fullName evidence="10">Bacterioferritin comigratory protein</fullName>
    </alternativeName>
    <alternativeName>
        <fullName evidence="8">Thioredoxin peroxidase</fullName>
    </alternativeName>
</protein>
<organism evidence="12 13">
    <name type="scientific">Mycobacterium europaeum</name>
    <dbReference type="NCBI Taxonomy" id="761804"/>
    <lineage>
        <taxon>Bacteria</taxon>
        <taxon>Bacillati</taxon>
        <taxon>Actinomycetota</taxon>
        <taxon>Actinomycetes</taxon>
        <taxon>Mycobacteriales</taxon>
        <taxon>Mycobacteriaceae</taxon>
        <taxon>Mycobacterium</taxon>
        <taxon>Mycobacterium simiae complex</taxon>
    </lineage>
</organism>
<proteinExistence type="inferred from homology"/>
<gene>
    <name evidence="12" type="primary">bcp</name>
    <name evidence="12" type="ORF">BN000_01581</name>
</gene>
<sequence>MTSTADTNHVTIAERVARFQQEMAGQLPKDVADAFGAEQARLRDGGVPSGVAAPGTPMPDGQLLDVHGEPTTLARSVGGRSAVVVLYRGAWCPYCNLALRAYQEQLVPVLAQRDVALVAISPQKPDGSLSSQEMNALSFTVLSDPGNHVAAGLGVLTAPSDDARAAQRSLGLELREANADGTHGLPMPTVTIVDSAGTVRWIDVHPDYTTRTEVADIIEALNRLE</sequence>
<dbReference type="SUPFAM" id="SSF52833">
    <property type="entry name" value="Thioredoxin-like"/>
    <property type="match status" value="1"/>
</dbReference>
<dbReference type="GO" id="GO:0008379">
    <property type="term" value="F:thioredoxin peroxidase activity"/>
    <property type="evidence" value="ECO:0007669"/>
    <property type="project" value="TreeGrafter"/>
</dbReference>
<dbReference type="OrthoDB" id="9809746at2"/>
<evidence type="ECO:0000256" key="5">
    <source>
        <dbReference type="ARBA" id="ARBA00023002"/>
    </source>
</evidence>
<evidence type="ECO:0000256" key="3">
    <source>
        <dbReference type="ARBA" id="ARBA00022559"/>
    </source>
</evidence>
<dbReference type="InterPro" id="IPR000866">
    <property type="entry name" value="AhpC/TSA"/>
</dbReference>
<keyword evidence="4" id="KW-0049">Antioxidant</keyword>
<dbReference type="GO" id="GO:0005737">
    <property type="term" value="C:cytoplasm"/>
    <property type="evidence" value="ECO:0007669"/>
    <property type="project" value="TreeGrafter"/>
</dbReference>
<dbReference type="RefSeq" id="WP_085239519.1">
    <property type="nucleotide sequence ID" value="NZ_CTEC01000001.1"/>
</dbReference>
<keyword evidence="7" id="KW-0676">Redox-active center</keyword>
<dbReference type="InterPro" id="IPR050924">
    <property type="entry name" value="Peroxiredoxin_BCP/PrxQ"/>
</dbReference>